<keyword evidence="1" id="KW-0732">Signal</keyword>
<dbReference type="SUPFAM" id="SSF54106">
    <property type="entry name" value="LysM domain"/>
    <property type="match status" value="1"/>
</dbReference>
<dbReference type="InterPro" id="IPR036779">
    <property type="entry name" value="LysM_dom_sf"/>
</dbReference>
<gene>
    <name evidence="3" type="ORF">ACFPM8_05255</name>
</gene>
<sequence>MKKFSTAALLLALTAGFGTLPMATAQAATPTRCEFLPNAPDQHVVVRGDTLWGISGKFLQHAWCWPQVWGLNKEEIRNPHWIYPGQIVYFDRASGRLRLGNSTGGTGGVVKLSPHMRVQGMGNDAITAIPADAIGPFLSQPLIIEDEELKDAPHIVAPQDGRISLGQGDKAYVVGDLKEATSFQVFRPGTQLKDPVTGKVIANEALYLGTLKLDRRGKTEGEAHTFTVVETKQEMQSGDRILPTPVAPILNYVPHAPTGEVNARVVSIYGGVAAAAQNQIVSINQGKADNIDVGTVLQLSRFGKTIADPSDRKKMIKLPDEEYGTLFIFRVFNHISYGLIMEVKNTVDIGDLAKSPE</sequence>
<proteinExistence type="predicted"/>
<feature type="chain" id="PRO_5047146686" evidence="1">
    <location>
        <begin position="28"/>
        <end position="357"/>
    </location>
</feature>
<dbReference type="RefSeq" id="WP_378995678.1">
    <property type="nucleotide sequence ID" value="NZ_JBHSMT010000008.1"/>
</dbReference>
<dbReference type="Pfam" id="PF01476">
    <property type="entry name" value="LysM"/>
    <property type="match status" value="1"/>
</dbReference>
<dbReference type="Gene3D" id="3.10.350.10">
    <property type="entry name" value="LysM domain"/>
    <property type="match status" value="1"/>
</dbReference>
<evidence type="ECO:0000259" key="2">
    <source>
        <dbReference type="PROSITE" id="PS51782"/>
    </source>
</evidence>
<protein>
    <submittedName>
        <fullName evidence="3">LysM peptidoglycan-binding domain-containing protein</fullName>
    </submittedName>
</protein>
<accession>A0ABW0M5E1</accession>
<evidence type="ECO:0000313" key="4">
    <source>
        <dbReference type="Proteomes" id="UP001596045"/>
    </source>
</evidence>
<dbReference type="PANTHER" id="PTHR34700">
    <property type="entry name" value="POTASSIUM BINDING PROTEIN KBP"/>
    <property type="match status" value="1"/>
</dbReference>
<feature type="domain" description="LysM" evidence="2">
    <location>
        <begin position="41"/>
        <end position="90"/>
    </location>
</feature>
<evidence type="ECO:0000256" key="1">
    <source>
        <dbReference type="SAM" id="SignalP"/>
    </source>
</evidence>
<dbReference type="PROSITE" id="PS51782">
    <property type="entry name" value="LYSM"/>
    <property type="match status" value="1"/>
</dbReference>
<dbReference type="EMBL" id="JBHSMT010000008">
    <property type="protein sequence ID" value="MFC5473359.1"/>
    <property type="molecule type" value="Genomic_DNA"/>
</dbReference>
<reference evidence="4" key="1">
    <citation type="journal article" date="2019" name="Int. J. Syst. Evol. Microbiol.">
        <title>The Global Catalogue of Microorganisms (GCM) 10K type strain sequencing project: providing services to taxonomists for standard genome sequencing and annotation.</title>
        <authorList>
            <consortium name="The Broad Institute Genomics Platform"/>
            <consortium name="The Broad Institute Genome Sequencing Center for Infectious Disease"/>
            <person name="Wu L."/>
            <person name="Ma J."/>
        </authorList>
    </citation>
    <scope>NUCLEOTIDE SEQUENCE [LARGE SCALE GENOMIC DNA]</scope>
    <source>
        <strain evidence="4">JCM 17066</strain>
    </source>
</reference>
<organism evidence="3 4">
    <name type="scientific">Paraherbaspirillum soli</name>
    <dbReference type="NCBI Taxonomy" id="631222"/>
    <lineage>
        <taxon>Bacteria</taxon>
        <taxon>Pseudomonadati</taxon>
        <taxon>Pseudomonadota</taxon>
        <taxon>Betaproteobacteria</taxon>
        <taxon>Burkholderiales</taxon>
        <taxon>Oxalobacteraceae</taxon>
        <taxon>Paraherbaspirillum</taxon>
    </lineage>
</organism>
<evidence type="ECO:0000313" key="3">
    <source>
        <dbReference type="EMBL" id="MFC5473359.1"/>
    </source>
</evidence>
<dbReference type="InterPro" id="IPR018392">
    <property type="entry name" value="LysM"/>
</dbReference>
<dbReference type="PANTHER" id="PTHR34700:SF4">
    <property type="entry name" value="PHAGE-LIKE ELEMENT PBSX PROTEIN XKDP"/>
    <property type="match status" value="1"/>
</dbReference>
<dbReference type="Proteomes" id="UP001596045">
    <property type="component" value="Unassembled WGS sequence"/>
</dbReference>
<comment type="caution">
    <text evidence="3">The sequence shown here is derived from an EMBL/GenBank/DDBJ whole genome shotgun (WGS) entry which is preliminary data.</text>
</comment>
<dbReference type="InterPro" id="IPR052196">
    <property type="entry name" value="Bact_Kbp"/>
</dbReference>
<feature type="signal peptide" evidence="1">
    <location>
        <begin position="1"/>
        <end position="27"/>
    </location>
</feature>
<keyword evidence="4" id="KW-1185">Reference proteome</keyword>
<dbReference type="CDD" id="cd00118">
    <property type="entry name" value="LysM"/>
    <property type="match status" value="1"/>
</dbReference>
<name>A0ABW0M5E1_9BURK</name>